<dbReference type="InterPro" id="IPR023393">
    <property type="entry name" value="START-like_dom_sf"/>
</dbReference>
<accession>A0A9X2YD65</accession>
<dbReference type="SUPFAM" id="SSF55961">
    <property type="entry name" value="Bet v1-like"/>
    <property type="match status" value="1"/>
</dbReference>
<dbReference type="RefSeq" id="WP_264014545.1">
    <property type="nucleotide sequence ID" value="NZ_JACKSJ010000182.1"/>
</dbReference>
<gene>
    <name evidence="1" type="ORF">H7I41_20865</name>
</gene>
<dbReference type="AlphaFoldDB" id="A0A9X2YD65"/>
<dbReference type="EMBL" id="JACKSJ010000182">
    <property type="protein sequence ID" value="MCV7172372.1"/>
    <property type="molecule type" value="Genomic_DNA"/>
</dbReference>
<keyword evidence="2" id="KW-1185">Reference proteome</keyword>
<reference evidence="1" key="1">
    <citation type="submission" date="2020-07" db="EMBL/GenBank/DDBJ databases">
        <authorList>
            <person name="Pettersson B.M.F."/>
            <person name="Behra P.R.K."/>
            <person name="Ramesh M."/>
            <person name="Das S."/>
            <person name="Dasgupta S."/>
            <person name="Kirsebom L.A."/>
        </authorList>
    </citation>
    <scope>NUCLEOTIDE SEQUENCE</scope>
    <source>
        <strain evidence="1">DSM 44615</strain>
    </source>
</reference>
<dbReference type="Proteomes" id="UP001140293">
    <property type="component" value="Unassembled WGS sequence"/>
</dbReference>
<dbReference type="Gene3D" id="3.30.530.20">
    <property type="match status" value="1"/>
</dbReference>
<evidence type="ECO:0000313" key="1">
    <source>
        <dbReference type="EMBL" id="MCV7172372.1"/>
    </source>
</evidence>
<protein>
    <submittedName>
        <fullName evidence="1">Polyketide cyclase</fullName>
    </submittedName>
</protein>
<organism evidence="1 2">
    <name type="scientific">[Mycobacterium] manitobense</name>
    <dbReference type="NCBI Taxonomy" id="190147"/>
    <lineage>
        <taxon>Bacteria</taxon>
        <taxon>Bacillati</taxon>
        <taxon>Actinomycetota</taxon>
        <taxon>Actinomycetes</taxon>
        <taxon>Mycobacteriales</taxon>
        <taxon>Mycobacteriaceae</taxon>
        <taxon>Mycolicibacterium</taxon>
    </lineage>
</organism>
<sequence>MTEECIAAGITIDAAAETVFDVLADPAAHVAIGRGGGVRHAVDGERLIAAGQIFRMGMYHDGHPNKNYEMSNRVEVFDRPRAIAWQPGAEPRHIPGRGTDDGPVEWGGWIWRYDLEAVTADRTDVTLSYDWSQVPLENRDIEFPPFGPEHLDTSLKNLAELAERA</sequence>
<reference evidence="1" key="2">
    <citation type="journal article" date="2022" name="BMC Genomics">
        <title>Comparative genome analysis of mycobacteria focusing on tRNA and non-coding RNA.</title>
        <authorList>
            <person name="Behra P.R.K."/>
            <person name="Pettersson B.M.F."/>
            <person name="Ramesh M."/>
            <person name="Das S."/>
            <person name="Dasgupta S."/>
            <person name="Kirsebom L.A."/>
        </authorList>
    </citation>
    <scope>NUCLEOTIDE SEQUENCE</scope>
    <source>
        <strain evidence="1">DSM 44615</strain>
    </source>
</reference>
<proteinExistence type="predicted"/>
<name>A0A9X2YD65_9MYCO</name>
<evidence type="ECO:0000313" key="2">
    <source>
        <dbReference type="Proteomes" id="UP001140293"/>
    </source>
</evidence>
<comment type="caution">
    <text evidence="1">The sequence shown here is derived from an EMBL/GenBank/DDBJ whole genome shotgun (WGS) entry which is preliminary data.</text>
</comment>